<dbReference type="Proteomes" id="UP001162164">
    <property type="component" value="Unassembled WGS sequence"/>
</dbReference>
<keyword evidence="2" id="KW-1185">Reference proteome</keyword>
<reference evidence="1" key="1">
    <citation type="journal article" date="2023" name="Insect Mol. Biol.">
        <title>Genome sequencing provides insights into the evolution of gene families encoding plant cell wall-degrading enzymes in longhorned beetles.</title>
        <authorList>
            <person name="Shin N.R."/>
            <person name="Okamura Y."/>
            <person name="Kirsch R."/>
            <person name="Pauchet Y."/>
        </authorList>
    </citation>
    <scope>NUCLEOTIDE SEQUENCE</scope>
    <source>
        <strain evidence="1">MMC_N1</strain>
    </source>
</reference>
<evidence type="ECO:0000313" key="2">
    <source>
        <dbReference type="Proteomes" id="UP001162164"/>
    </source>
</evidence>
<gene>
    <name evidence="1" type="ORF">NQ317_002007</name>
</gene>
<comment type="caution">
    <text evidence="1">The sequence shown here is derived from an EMBL/GenBank/DDBJ whole genome shotgun (WGS) entry which is preliminary data.</text>
</comment>
<evidence type="ECO:0000313" key="1">
    <source>
        <dbReference type="EMBL" id="KAJ8969374.1"/>
    </source>
</evidence>
<accession>A0ABQ9IYP6</accession>
<organism evidence="1 2">
    <name type="scientific">Molorchus minor</name>
    <dbReference type="NCBI Taxonomy" id="1323400"/>
    <lineage>
        <taxon>Eukaryota</taxon>
        <taxon>Metazoa</taxon>
        <taxon>Ecdysozoa</taxon>
        <taxon>Arthropoda</taxon>
        <taxon>Hexapoda</taxon>
        <taxon>Insecta</taxon>
        <taxon>Pterygota</taxon>
        <taxon>Neoptera</taxon>
        <taxon>Endopterygota</taxon>
        <taxon>Coleoptera</taxon>
        <taxon>Polyphaga</taxon>
        <taxon>Cucujiformia</taxon>
        <taxon>Chrysomeloidea</taxon>
        <taxon>Cerambycidae</taxon>
        <taxon>Lamiinae</taxon>
        <taxon>Monochamini</taxon>
        <taxon>Molorchus</taxon>
    </lineage>
</organism>
<name>A0ABQ9IYP6_9CUCU</name>
<protein>
    <submittedName>
        <fullName evidence="1">Uncharacterized protein</fullName>
    </submittedName>
</protein>
<sequence length="72" mass="8411">MHDSEDFGWSEIPWSSTDSEYSARIKMQPPSDMHRRHFGKLIKVHSEDAAETLRPYVAKSYSFRGTGQHFRP</sequence>
<proteinExistence type="predicted"/>
<dbReference type="EMBL" id="JAPWTJ010001815">
    <property type="protein sequence ID" value="KAJ8969374.1"/>
    <property type="molecule type" value="Genomic_DNA"/>
</dbReference>